<dbReference type="AlphaFoldDB" id="A0A4U6R6B7"/>
<reference evidence="1 2" key="1">
    <citation type="submission" date="2019-05" db="EMBL/GenBank/DDBJ databases">
        <title>Marinobacter panjinensis sp. nov., a moderately halophilic bacterium isolated from sea tidal flat environment.</title>
        <authorList>
            <person name="Yang W."/>
            <person name="An M."/>
            <person name="He W."/>
            <person name="Luo X."/>
            <person name="Zhu L."/>
            <person name="Chen G."/>
            <person name="Zhang Y."/>
            <person name="Wang Y."/>
        </authorList>
    </citation>
    <scope>NUCLEOTIDE SEQUENCE [LARGE SCALE GENOMIC DNA]</scope>
    <source>
        <strain evidence="1 2">PJ-16</strain>
    </source>
</reference>
<name>A0A4U6R6B7_9GAMM</name>
<dbReference type="RefSeq" id="WP_137436708.1">
    <property type="nucleotide sequence ID" value="NZ_SZYH01000001.1"/>
</dbReference>
<gene>
    <name evidence="1" type="ORF">FDP08_13820</name>
</gene>
<dbReference type="OrthoDB" id="9813686at2"/>
<proteinExistence type="predicted"/>
<protein>
    <submittedName>
        <fullName evidence="1">Uncharacterized protein</fullName>
    </submittedName>
</protein>
<organism evidence="1 2">
    <name type="scientific">Marinobacter panjinensis</name>
    <dbReference type="NCBI Taxonomy" id="2576384"/>
    <lineage>
        <taxon>Bacteria</taxon>
        <taxon>Pseudomonadati</taxon>
        <taxon>Pseudomonadota</taxon>
        <taxon>Gammaproteobacteria</taxon>
        <taxon>Pseudomonadales</taxon>
        <taxon>Marinobacteraceae</taxon>
        <taxon>Marinobacter</taxon>
    </lineage>
</organism>
<comment type="caution">
    <text evidence="1">The sequence shown here is derived from an EMBL/GenBank/DDBJ whole genome shotgun (WGS) entry which is preliminary data.</text>
</comment>
<evidence type="ECO:0000313" key="1">
    <source>
        <dbReference type="EMBL" id="TKV69091.1"/>
    </source>
</evidence>
<sequence>MAAADVHYRFRFGDNSVWECDVTSADGDQSARTDNLPDWTRLGFHRCSHCPLSTEEYEGDLDDSFREFLE</sequence>
<keyword evidence="2" id="KW-1185">Reference proteome</keyword>
<dbReference type="Proteomes" id="UP000308488">
    <property type="component" value="Unassembled WGS sequence"/>
</dbReference>
<dbReference type="EMBL" id="SZYH01000001">
    <property type="protein sequence ID" value="TKV69091.1"/>
    <property type="molecule type" value="Genomic_DNA"/>
</dbReference>
<evidence type="ECO:0000313" key="2">
    <source>
        <dbReference type="Proteomes" id="UP000308488"/>
    </source>
</evidence>
<accession>A0A4U6R6B7</accession>